<evidence type="ECO:0008006" key="3">
    <source>
        <dbReference type="Google" id="ProtNLM"/>
    </source>
</evidence>
<dbReference type="AlphaFoldDB" id="A0A2H3K000"/>
<dbReference type="PANTHER" id="PTHR28037">
    <property type="entry name" value="ALCOHOL O-ACETYLTRANSFERASE 1-RELATED"/>
    <property type="match status" value="1"/>
</dbReference>
<reference evidence="1 2" key="1">
    <citation type="journal article" date="2012" name="Science">
        <title>The Paleozoic origin of enzymatic lignin decomposition reconstructed from 31 fungal genomes.</title>
        <authorList>
            <person name="Floudas D."/>
            <person name="Binder M."/>
            <person name="Riley R."/>
            <person name="Barry K."/>
            <person name="Blanchette R.A."/>
            <person name="Henrissat B."/>
            <person name="Martinez A.T."/>
            <person name="Otillar R."/>
            <person name="Spatafora J.W."/>
            <person name="Yadav J.S."/>
            <person name="Aerts A."/>
            <person name="Benoit I."/>
            <person name="Boyd A."/>
            <person name="Carlson A."/>
            <person name="Copeland A."/>
            <person name="Coutinho P.M."/>
            <person name="de Vries R.P."/>
            <person name="Ferreira P."/>
            <person name="Findley K."/>
            <person name="Foster B."/>
            <person name="Gaskell J."/>
            <person name="Glotzer D."/>
            <person name="Gorecki P."/>
            <person name="Heitman J."/>
            <person name="Hesse C."/>
            <person name="Hori C."/>
            <person name="Igarashi K."/>
            <person name="Jurgens J.A."/>
            <person name="Kallen N."/>
            <person name="Kersten P."/>
            <person name="Kohler A."/>
            <person name="Kuees U."/>
            <person name="Kumar T.K.A."/>
            <person name="Kuo A."/>
            <person name="LaButti K."/>
            <person name="Larrondo L.F."/>
            <person name="Lindquist E."/>
            <person name="Ling A."/>
            <person name="Lombard V."/>
            <person name="Lucas S."/>
            <person name="Lundell T."/>
            <person name="Martin R."/>
            <person name="McLaughlin D.J."/>
            <person name="Morgenstern I."/>
            <person name="Morin E."/>
            <person name="Murat C."/>
            <person name="Nagy L.G."/>
            <person name="Nolan M."/>
            <person name="Ohm R.A."/>
            <person name="Patyshakuliyeva A."/>
            <person name="Rokas A."/>
            <person name="Ruiz-Duenas F.J."/>
            <person name="Sabat G."/>
            <person name="Salamov A."/>
            <person name="Samejima M."/>
            <person name="Schmutz J."/>
            <person name="Slot J.C."/>
            <person name="St John F."/>
            <person name="Stenlid J."/>
            <person name="Sun H."/>
            <person name="Sun S."/>
            <person name="Syed K."/>
            <person name="Tsang A."/>
            <person name="Wiebenga A."/>
            <person name="Young D."/>
            <person name="Pisabarro A."/>
            <person name="Eastwood D.C."/>
            <person name="Martin F."/>
            <person name="Cullen D."/>
            <person name="Grigoriev I.V."/>
            <person name="Hibbett D.S."/>
        </authorList>
    </citation>
    <scope>NUCLEOTIDE SEQUENCE [LARGE SCALE GENOMIC DNA]</scope>
    <source>
        <strain evidence="1 2">MD-104</strain>
    </source>
</reference>
<keyword evidence="2" id="KW-1185">Reference proteome</keyword>
<sequence>MHSGDPADAQATPLREAGLLHIARHHLGMYSCDEPTLFRTLARVIVHRHPALCVRLTGGADGRPTYTRLPQIDLTQIVTFTDTDESWGRVVIFAWHDGIGDGASGVAFHRALLSALQATEIPVHEVRALVSVPEDISLIPPLESLADLSVSLVKVCREVMLPTSWTPLDSAWTGRPVPQQDTSAANVRLLGYSPEETSRILHLCKSHHATLTSVLHTRGVRKSVHVDPCLAALLDAPADEMCDEVSMHHAYPLIMTRPPKHTSWLAALPWDTATDPAVTLQNQAQQATEQVSMLKFLFGNYDGYFKGMLGKKRKLSLQLSNLGRFPAREQGASGESSQSEAATWEATDMYFTQAQSASLAAITVNITGTPKRGLGLTITYNPNAVDDAFGESFFRQLNVALDEMAQLS</sequence>
<dbReference type="Pfam" id="PF07247">
    <property type="entry name" value="AATase"/>
    <property type="match status" value="2"/>
</dbReference>
<protein>
    <recommendedName>
        <fullName evidence="3">Alcohol acetyltransferase</fullName>
    </recommendedName>
</protein>
<gene>
    <name evidence="1" type="ORF">WOLCODRAFT_152361</name>
</gene>
<organism evidence="1 2">
    <name type="scientific">Wolfiporia cocos (strain MD-104)</name>
    <name type="common">Brown rot fungus</name>
    <dbReference type="NCBI Taxonomy" id="742152"/>
    <lineage>
        <taxon>Eukaryota</taxon>
        <taxon>Fungi</taxon>
        <taxon>Dikarya</taxon>
        <taxon>Basidiomycota</taxon>
        <taxon>Agaricomycotina</taxon>
        <taxon>Agaricomycetes</taxon>
        <taxon>Polyporales</taxon>
        <taxon>Phaeolaceae</taxon>
        <taxon>Wolfiporia</taxon>
    </lineage>
</organism>
<name>A0A2H3K000_WOLCO</name>
<accession>A0A2H3K000</accession>
<dbReference type="PANTHER" id="PTHR28037:SF1">
    <property type="entry name" value="ALCOHOL O-ACETYLTRANSFERASE 1-RELATED"/>
    <property type="match status" value="1"/>
</dbReference>
<dbReference type="InterPro" id="IPR010828">
    <property type="entry name" value="Atf2/Sli1-like"/>
</dbReference>
<dbReference type="STRING" id="742152.A0A2H3K000"/>
<dbReference type="EMBL" id="KB468124">
    <property type="protein sequence ID" value="PCH42334.1"/>
    <property type="molecule type" value="Genomic_DNA"/>
</dbReference>
<proteinExistence type="predicted"/>
<dbReference type="InterPro" id="IPR052058">
    <property type="entry name" value="Alcohol_O-acetyltransferase"/>
</dbReference>
<dbReference type="OrthoDB" id="2150604at2759"/>
<evidence type="ECO:0000313" key="1">
    <source>
        <dbReference type="EMBL" id="PCH42334.1"/>
    </source>
</evidence>
<dbReference type="Proteomes" id="UP000218811">
    <property type="component" value="Unassembled WGS sequence"/>
</dbReference>
<evidence type="ECO:0000313" key="2">
    <source>
        <dbReference type="Proteomes" id="UP000218811"/>
    </source>
</evidence>
<dbReference type="OMA" id="HEECRSH"/>